<keyword evidence="13" id="KW-0346">Stress response</keyword>
<keyword evidence="6 11" id="KW-0378">Hydrolase</keyword>
<name>A0A4R1Q1S6_9FIRM</name>
<keyword evidence="8 11" id="KW-1133">Transmembrane helix</keyword>
<gene>
    <name evidence="11" type="primary">htpX</name>
    <name evidence="13" type="ORF">EV210_101117</name>
</gene>
<dbReference type="PANTHER" id="PTHR43221:SF2">
    <property type="entry name" value="PROTEASE HTPX HOMOLOG"/>
    <property type="match status" value="1"/>
</dbReference>
<evidence type="ECO:0000313" key="14">
    <source>
        <dbReference type="Proteomes" id="UP000295063"/>
    </source>
</evidence>
<keyword evidence="4 11" id="KW-0812">Transmembrane</keyword>
<dbReference type="GO" id="GO:0004222">
    <property type="term" value="F:metalloendopeptidase activity"/>
    <property type="evidence" value="ECO:0007669"/>
    <property type="project" value="UniProtKB-UniRule"/>
</dbReference>
<keyword evidence="5 11" id="KW-0479">Metal-binding</keyword>
<feature type="binding site" evidence="11">
    <location>
        <position position="134"/>
    </location>
    <ligand>
        <name>Zn(2+)</name>
        <dbReference type="ChEBI" id="CHEBI:29105"/>
        <note>catalytic</note>
    </ligand>
</feature>
<feature type="transmembrane region" description="Helical" evidence="11">
    <location>
        <begin position="182"/>
        <end position="203"/>
    </location>
</feature>
<dbReference type="CDD" id="cd07336">
    <property type="entry name" value="M48B_HtpX_like"/>
    <property type="match status" value="1"/>
</dbReference>
<dbReference type="NCBIfam" id="NF002826">
    <property type="entry name" value="PRK03001.1"/>
    <property type="match status" value="1"/>
</dbReference>
<feature type="transmembrane region" description="Helical" evidence="11">
    <location>
        <begin position="31"/>
        <end position="48"/>
    </location>
</feature>
<protein>
    <recommendedName>
        <fullName evidence="11">Protease HtpX homolog</fullName>
        <ecNumber evidence="11">3.4.24.-</ecNumber>
    </recommendedName>
</protein>
<comment type="caution">
    <text evidence="13">The sequence shown here is derived from an EMBL/GenBank/DDBJ whole genome shotgun (WGS) entry which is preliminary data.</text>
</comment>
<reference evidence="13 14" key="1">
    <citation type="submission" date="2019-03" db="EMBL/GenBank/DDBJ databases">
        <title>Genomic Encyclopedia of Type Strains, Phase IV (KMG-IV): sequencing the most valuable type-strain genomes for metagenomic binning, comparative biology and taxonomic classification.</title>
        <authorList>
            <person name="Goeker M."/>
        </authorList>
    </citation>
    <scope>NUCLEOTIDE SEQUENCE [LARGE SCALE GENOMIC DNA]</scope>
    <source>
        <strain evidence="13 14">DSM 15969</strain>
    </source>
</reference>
<dbReference type="Pfam" id="PF01435">
    <property type="entry name" value="Peptidase_M48"/>
    <property type="match status" value="1"/>
</dbReference>
<dbReference type="OrthoDB" id="15218at2"/>
<keyword evidence="9 11" id="KW-0482">Metalloprotease</keyword>
<evidence type="ECO:0000313" key="13">
    <source>
        <dbReference type="EMBL" id="TCL39919.1"/>
    </source>
</evidence>
<evidence type="ECO:0000256" key="8">
    <source>
        <dbReference type="ARBA" id="ARBA00022989"/>
    </source>
</evidence>
<feature type="transmembrane region" description="Helical" evidence="11">
    <location>
        <begin position="141"/>
        <end position="162"/>
    </location>
</feature>
<dbReference type="InterPro" id="IPR001915">
    <property type="entry name" value="Peptidase_M48"/>
</dbReference>
<evidence type="ECO:0000256" key="3">
    <source>
        <dbReference type="ARBA" id="ARBA00022670"/>
    </source>
</evidence>
<dbReference type="Proteomes" id="UP000295063">
    <property type="component" value="Unassembled WGS sequence"/>
</dbReference>
<keyword evidence="7 11" id="KW-0862">Zinc</keyword>
<feature type="domain" description="Peptidase M48" evidence="12">
    <location>
        <begin position="63"/>
        <end position="284"/>
    </location>
</feature>
<keyword evidence="10 11" id="KW-0472">Membrane</keyword>
<dbReference type="PANTHER" id="PTHR43221">
    <property type="entry name" value="PROTEASE HTPX"/>
    <property type="match status" value="1"/>
</dbReference>
<dbReference type="EC" id="3.4.24.-" evidence="11"/>
<keyword evidence="14" id="KW-1185">Reference proteome</keyword>
<proteinExistence type="inferred from homology"/>
<accession>A0A4R1Q1S6</accession>
<dbReference type="HAMAP" id="MF_00188">
    <property type="entry name" value="Pept_M48_protease_HtpX"/>
    <property type="match status" value="1"/>
</dbReference>
<dbReference type="EMBL" id="SLUI01000001">
    <property type="protein sequence ID" value="TCL39919.1"/>
    <property type="molecule type" value="Genomic_DNA"/>
</dbReference>
<evidence type="ECO:0000256" key="5">
    <source>
        <dbReference type="ARBA" id="ARBA00022723"/>
    </source>
</evidence>
<evidence type="ECO:0000256" key="10">
    <source>
        <dbReference type="ARBA" id="ARBA00023136"/>
    </source>
</evidence>
<evidence type="ECO:0000256" key="11">
    <source>
        <dbReference type="HAMAP-Rule" id="MF_00188"/>
    </source>
</evidence>
<evidence type="ECO:0000259" key="12">
    <source>
        <dbReference type="Pfam" id="PF01435"/>
    </source>
</evidence>
<evidence type="ECO:0000256" key="9">
    <source>
        <dbReference type="ARBA" id="ARBA00023049"/>
    </source>
</evidence>
<dbReference type="InterPro" id="IPR022919">
    <property type="entry name" value="Pept_M48_protease_HtpX"/>
</dbReference>
<dbReference type="InterPro" id="IPR050083">
    <property type="entry name" value="HtpX_protease"/>
</dbReference>
<feature type="binding site" evidence="11">
    <location>
        <position position="208"/>
    </location>
    <ligand>
        <name>Zn(2+)</name>
        <dbReference type="ChEBI" id="CHEBI:29105"/>
        <note>catalytic</note>
    </ligand>
</feature>
<evidence type="ECO:0000256" key="6">
    <source>
        <dbReference type="ARBA" id="ARBA00022801"/>
    </source>
</evidence>
<dbReference type="AlphaFoldDB" id="A0A4R1Q1S6"/>
<comment type="subcellular location">
    <subcellularLocation>
        <location evidence="11">Cell membrane</location>
        <topology evidence="11">Multi-pass membrane protein</topology>
    </subcellularLocation>
</comment>
<evidence type="ECO:0000256" key="1">
    <source>
        <dbReference type="ARBA" id="ARBA00009779"/>
    </source>
</evidence>
<dbReference type="GO" id="GO:0005886">
    <property type="term" value="C:plasma membrane"/>
    <property type="evidence" value="ECO:0007669"/>
    <property type="project" value="UniProtKB-SubCell"/>
</dbReference>
<comment type="similarity">
    <text evidence="1 11">Belongs to the peptidase M48B family.</text>
</comment>
<evidence type="ECO:0000256" key="4">
    <source>
        <dbReference type="ARBA" id="ARBA00022692"/>
    </source>
</evidence>
<feature type="binding site" evidence="11">
    <location>
        <position position="130"/>
    </location>
    <ligand>
        <name>Zn(2+)</name>
        <dbReference type="ChEBI" id="CHEBI:29105"/>
        <note>catalytic</note>
    </ligand>
</feature>
<feature type="active site" evidence="11">
    <location>
        <position position="131"/>
    </location>
</feature>
<evidence type="ECO:0000256" key="2">
    <source>
        <dbReference type="ARBA" id="ARBA00022475"/>
    </source>
</evidence>
<dbReference type="RefSeq" id="WP_132073974.1">
    <property type="nucleotide sequence ID" value="NZ_DAIMLW010000273.1"/>
</dbReference>
<dbReference type="GO" id="GO:0006508">
    <property type="term" value="P:proteolysis"/>
    <property type="evidence" value="ECO:0007669"/>
    <property type="project" value="UniProtKB-KW"/>
</dbReference>
<comment type="cofactor">
    <cofactor evidence="11">
        <name>Zn(2+)</name>
        <dbReference type="ChEBI" id="CHEBI:29105"/>
    </cofactor>
    <text evidence="11">Binds 1 zinc ion per subunit.</text>
</comment>
<organism evidence="13 14">
    <name type="scientific">Anaerospora hongkongensis</name>
    <dbReference type="NCBI Taxonomy" id="244830"/>
    <lineage>
        <taxon>Bacteria</taxon>
        <taxon>Bacillati</taxon>
        <taxon>Bacillota</taxon>
        <taxon>Negativicutes</taxon>
        <taxon>Selenomonadales</taxon>
        <taxon>Sporomusaceae</taxon>
        <taxon>Anaerospora</taxon>
    </lineage>
</organism>
<dbReference type="GO" id="GO:0008270">
    <property type="term" value="F:zinc ion binding"/>
    <property type="evidence" value="ECO:0007669"/>
    <property type="project" value="UniProtKB-UniRule"/>
</dbReference>
<evidence type="ECO:0000256" key="7">
    <source>
        <dbReference type="ARBA" id="ARBA00022833"/>
    </source>
</evidence>
<sequence>MSTLKTTVLLAALTGLLMAVGSFFGGAKGMTIMFVVSILMNFVSYWYSDKIVLSMYGAREVTPQQAPDLIRMVSNLAQRAKIPMPKVYIIDTDVPNAFATGRNPEHAAVAATTGIMRALTYEELEGVMAHELSHVKNRDTLISTVVASIAGVITMIANIAQWSAIFGMGRGSDDEGNGISGILEFVFLVVLAPLAATLIQLGISRSREYLADETGGSISGNPLALASALQKIEYYAKHQVLPDATPATSHMFIVNPLTGAGSWMMSLFSTHPLTEQRVARLKEQAKRVR</sequence>
<keyword evidence="3 11" id="KW-0645">Protease</keyword>
<keyword evidence="2 11" id="KW-1003">Cell membrane</keyword>
<dbReference type="Gene3D" id="3.30.2010.10">
    <property type="entry name" value="Metalloproteases ('zincins'), catalytic domain"/>
    <property type="match status" value="1"/>
</dbReference>